<dbReference type="InterPro" id="IPR013249">
    <property type="entry name" value="RNA_pol_sigma70_r4_t2"/>
</dbReference>
<evidence type="ECO:0000256" key="1">
    <source>
        <dbReference type="ARBA" id="ARBA00010641"/>
    </source>
</evidence>
<organism evidence="7 8">
    <name type="scientific">Fulvivirga imtechensis AK7</name>
    <dbReference type="NCBI Taxonomy" id="1237149"/>
    <lineage>
        <taxon>Bacteria</taxon>
        <taxon>Pseudomonadati</taxon>
        <taxon>Bacteroidota</taxon>
        <taxon>Cytophagia</taxon>
        <taxon>Cytophagales</taxon>
        <taxon>Fulvivirgaceae</taxon>
        <taxon>Fulvivirga</taxon>
    </lineage>
</organism>
<dbReference type="PANTHER" id="PTHR43133:SF51">
    <property type="entry name" value="RNA POLYMERASE SIGMA FACTOR"/>
    <property type="match status" value="1"/>
</dbReference>
<proteinExistence type="inferred from homology"/>
<evidence type="ECO:0000313" key="8">
    <source>
        <dbReference type="Proteomes" id="UP000011135"/>
    </source>
</evidence>
<feature type="domain" description="RNA polymerase sigma factor 70 region 4 type 2" evidence="6">
    <location>
        <begin position="125"/>
        <end position="177"/>
    </location>
</feature>
<dbReference type="GO" id="GO:0006352">
    <property type="term" value="P:DNA-templated transcription initiation"/>
    <property type="evidence" value="ECO:0007669"/>
    <property type="project" value="InterPro"/>
</dbReference>
<evidence type="ECO:0000256" key="4">
    <source>
        <dbReference type="ARBA" id="ARBA00023163"/>
    </source>
</evidence>
<gene>
    <name evidence="7" type="ORF">C900_04880</name>
</gene>
<dbReference type="InterPro" id="IPR013325">
    <property type="entry name" value="RNA_pol_sigma_r2"/>
</dbReference>
<dbReference type="Gene3D" id="1.10.10.10">
    <property type="entry name" value="Winged helix-like DNA-binding domain superfamily/Winged helix DNA-binding domain"/>
    <property type="match status" value="1"/>
</dbReference>
<evidence type="ECO:0000256" key="3">
    <source>
        <dbReference type="ARBA" id="ARBA00023082"/>
    </source>
</evidence>
<dbReference type="SUPFAM" id="SSF88946">
    <property type="entry name" value="Sigma2 domain of RNA polymerase sigma factors"/>
    <property type="match status" value="1"/>
</dbReference>
<dbReference type="InterPro" id="IPR036388">
    <property type="entry name" value="WH-like_DNA-bd_sf"/>
</dbReference>
<dbReference type="PANTHER" id="PTHR43133">
    <property type="entry name" value="RNA POLYMERASE ECF-TYPE SIGMA FACTO"/>
    <property type="match status" value="1"/>
</dbReference>
<dbReference type="CDD" id="cd06171">
    <property type="entry name" value="Sigma70_r4"/>
    <property type="match status" value="1"/>
</dbReference>
<feature type="domain" description="RNA polymerase sigma-70 region 2" evidence="5">
    <location>
        <begin position="30"/>
        <end position="97"/>
    </location>
</feature>
<dbReference type="OrthoDB" id="1027298at2"/>
<dbReference type="RefSeq" id="WP_009582033.1">
    <property type="nucleotide sequence ID" value="NZ_AMZN01000070.1"/>
</dbReference>
<keyword evidence="2" id="KW-0805">Transcription regulation</keyword>
<comment type="similarity">
    <text evidence="1">Belongs to the sigma-70 factor family. ECF subfamily.</text>
</comment>
<dbReference type="InterPro" id="IPR007627">
    <property type="entry name" value="RNA_pol_sigma70_r2"/>
</dbReference>
<dbReference type="SUPFAM" id="SSF88659">
    <property type="entry name" value="Sigma3 and sigma4 domains of RNA polymerase sigma factors"/>
    <property type="match status" value="1"/>
</dbReference>
<comment type="caution">
    <text evidence="7">The sequence shown here is derived from an EMBL/GenBank/DDBJ whole genome shotgun (WGS) entry which is preliminary data.</text>
</comment>
<evidence type="ECO:0000259" key="5">
    <source>
        <dbReference type="Pfam" id="PF04542"/>
    </source>
</evidence>
<dbReference type="Gene3D" id="1.10.1740.10">
    <property type="match status" value="1"/>
</dbReference>
<dbReference type="GO" id="GO:0003677">
    <property type="term" value="F:DNA binding"/>
    <property type="evidence" value="ECO:0007669"/>
    <property type="project" value="InterPro"/>
</dbReference>
<evidence type="ECO:0000259" key="6">
    <source>
        <dbReference type="Pfam" id="PF08281"/>
    </source>
</evidence>
<keyword evidence="3" id="KW-0731">Sigma factor</keyword>
<name>L8JLG2_9BACT</name>
<dbReference type="InterPro" id="IPR039425">
    <property type="entry name" value="RNA_pol_sigma-70-like"/>
</dbReference>
<dbReference type="STRING" id="1237149.C900_04880"/>
<sequence length="210" mass="24733">MKEVDILQESSDNAIIRRIVNGSKHEFELLIRRFNQQLFRIGVAYLKDEHDVQDAMQSAYLKAYEKLPSFRAESTFSTWLIRIMINECLLLIRKNERQEPQQNHDYLETYEPDGAQALITTEMKEILEKAILTLPEKYRAVYIFRALNEYSTLDTAEYLGLTTENVKVRFHRAKQLLKDEILKQTGTIEAFSFLGKRCEKLTQAMMKMIR</sequence>
<reference evidence="7 8" key="1">
    <citation type="submission" date="2012-12" db="EMBL/GenBank/DDBJ databases">
        <title>Genome assembly of Fulvivirga imtechensis AK7.</title>
        <authorList>
            <person name="Nupur N."/>
            <person name="Khatri I."/>
            <person name="Kumar R."/>
            <person name="Subramanian S."/>
            <person name="Pinnaka A."/>
        </authorList>
    </citation>
    <scope>NUCLEOTIDE SEQUENCE [LARGE SCALE GENOMIC DNA]</scope>
    <source>
        <strain evidence="7 8">AK7</strain>
    </source>
</reference>
<dbReference type="eggNOG" id="COG1595">
    <property type="taxonomic scope" value="Bacteria"/>
</dbReference>
<accession>L8JLG2</accession>
<protein>
    <submittedName>
        <fullName evidence="7">RNA polymerase sigma-70 factor</fullName>
    </submittedName>
</protein>
<keyword evidence="8" id="KW-1185">Reference proteome</keyword>
<dbReference type="EMBL" id="AMZN01000070">
    <property type="protein sequence ID" value="ELR69655.1"/>
    <property type="molecule type" value="Genomic_DNA"/>
</dbReference>
<dbReference type="InterPro" id="IPR013324">
    <property type="entry name" value="RNA_pol_sigma_r3/r4-like"/>
</dbReference>
<evidence type="ECO:0000256" key="2">
    <source>
        <dbReference type="ARBA" id="ARBA00023015"/>
    </source>
</evidence>
<dbReference type="Pfam" id="PF08281">
    <property type="entry name" value="Sigma70_r4_2"/>
    <property type="match status" value="1"/>
</dbReference>
<dbReference type="GO" id="GO:0016987">
    <property type="term" value="F:sigma factor activity"/>
    <property type="evidence" value="ECO:0007669"/>
    <property type="project" value="UniProtKB-KW"/>
</dbReference>
<dbReference type="Proteomes" id="UP000011135">
    <property type="component" value="Unassembled WGS sequence"/>
</dbReference>
<keyword evidence="4" id="KW-0804">Transcription</keyword>
<dbReference type="InterPro" id="IPR014284">
    <property type="entry name" value="RNA_pol_sigma-70_dom"/>
</dbReference>
<evidence type="ECO:0000313" key="7">
    <source>
        <dbReference type="EMBL" id="ELR69655.1"/>
    </source>
</evidence>
<dbReference type="Pfam" id="PF04542">
    <property type="entry name" value="Sigma70_r2"/>
    <property type="match status" value="1"/>
</dbReference>
<dbReference type="AlphaFoldDB" id="L8JLG2"/>
<dbReference type="NCBIfam" id="TIGR02937">
    <property type="entry name" value="sigma70-ECF"/>
    <property type="match status" value="1"/>
</dbReference>